<dbReference type="Proteomes" id="UP000005090">
    <property type="component" value="Chromosome"/>
</dbReference>
<dbReference type="PANTHER" id="PTHR43507:SF1">
    <property type="entry name" value="NADH-UBIQUINONE OXIDOREDUCTASE CHAIN 4"/>
    <property type="match status" value="1"/>
</dbReference>
<keyword evidence="5 10" id="KW-1133">Transmembrane helix</keyword>
<keyword evidence="4 9" id="KW-0812">Transmembrane</keyword>
<dbReference type="GO" id="GO:0003954">
    <property type="term" value="F:NADH dehydrogenase activity"/>
    <property type="evidence" value="ECO:0007669"/>
    <property type="project" value="TreeGrafter"/>
</dbReference>
<evidence type="ECO:0000256" key="3">
    <source>
        <dbReference type="ARBA" id="ARBA00019906"/>
    </source>
</evidence>
<evidence type="ECO:0000256" key="4">
    <source>
        <dbReference type="ARBA" id="ARBA00022692"/>
    </source>
</evidence>
<feature type="transmembrane region" description="Helical" evidence="10">
    <location>
        <begin position="76"/>
        <end position="102"/>
    </location>
</feature>
<comment type="subcellular location">
    <subcellularLocation>
        <location evidence="1">Endomembrane system</location>
        <topology evidence="1">Multi-pass membrane protein</topology>
    </subcellularLocation>
    <subcellularLocation>
        <location evidence="9">Membrane</location>
        <topology evidence="9">Multi-pass membrane protein</topology>
    </subcellularLocation>
</comment>
<name>H8GPV2_METAL</name>
<dbReference type="GO" id="GO:0015990">
    <property type="term" value="P:electron transport coupled proton transport"/>
    <property type="evidence" value="ECO:0007669"/>
    <property type="project" value="TreeGrafter"/>
</dbReference>
<reference evidence="12 13" key="1">
    <citation type="journal article" date="2013" name="Genome Announc.">
        <title>Genome Sequence of the Obligate Gammaproteobacterial Methanotroph Methylomicrobium album Strain BG8.</title>
        <authorList>
            <person name="Kits K.D."/>
            <person name="Kalyuzhnaya M.G."/>
            <person name="Klotz M.G."/>
            <person name="Jetten M.S."/>
            <person name="Op den Camp H.J."/>
            <person name="Vuilleumier S."/>
            <person name="Bringel F."/>
            <person name="Dispirito A.A."/>
            <person name="Murrell J.C."/>
            <person name="Bruce D."/>
            <person name="Cheng J.F."/>
            <person name="Copeland A."/>
            <person name="Goodwin L."/>
            <person name="Hauser L."/>
            <person name="Lajus A."/>
            <person name="Land M.L."/>
            <person name="Lapidus A."/>
            <person name="Lucas S."/>
            <person name="Medigue C."/>
            <person name="Pitluck S."/>
            <person name="Woyke T."/>
            <person name="Zeytun A."/>
            <person name="Stein L.Y."/>
        </authorList>
    </citation>
    <scope>NUCLEOTIDE SEQUENCE [LARGE SCALE GENOMIC DNA]</scope>
    <source>
        <strain evidence="12 13">BG8</strain>
    </source>
</reference>
<feature type="transmembrane region" description="Helical" evidence="10">
    <location>
        <begin position="139"/>
        <end position="158"/>
    </location>
</feature>
<feature type="transmembrane region" description="Helical" evidence="10">
    <location>
        <begin position="114"/>
        <end position="133"/>
    </location>
</feature>
<dbReference type="PRINTS" id="PR01437">
    <property type="entry name" value="NUOXDRDTASE4"/>
</dbReference>
<feature type="transmembrane region" description="Helical" evidence="10">
    <location>
        <begin position="312"/>
        <end position="333"/>
    </location>
</feature>
<dbReference type="InterPro" id="IPR010227">
    <property type="entry name" value="NADH_Q_OxRdtase_chainM/4"/>
</dbReference>
<evidence type="ECO:0000256" key="7">
    <source>
        <dbReference type="ARBA" id="ARBA00031584"/>
    </source>
</evidence>
<feature type="domain" description="NADH:quinone oxidoreductase/Mrp antiporter transmembrane" evidence="11">
    <location>
        <begin position="132"/>
        <end position="428"/>
    </location>
</feature>
<evidence type="ECO:0000256" key="5">
    <source>
        <dbReference type="ARBA" id="ARBA00022989"/>
    </source>
</evidence>
<dbReference type="GO" id="GO:0008137">
    <property type="term" value="F:NADH dehydrogenase (ubiquinone) activity"/>
    <property type="evidence" value="ECO:0007669"/>
    <property type="project" value="InterPro"/>
</dbReference>
<feature type="transmembrane region" description="Helical" evidence="10">
    <location>
        <begin position="256"/>
        <end position="274"/>
    </location>
</feature>
<feature type="transmembrane region" description="Helical" evidence="10">
    <location>
        <begin position="222"/>
        <end position="244"/>
    </location>
</feature>
<protein>
    <recommendedName>
        <fullName evidence="3">NADH-quinone oxidoreductase subunit M</fullName>
    </recommendedName>
    <alternativeName>
        <fullName evidence="7">NADH dehydrogenase I subunit M</fullName>
    </alternativeName>
    <alternativeName>
        <fullName evidence="8">NDH-1 subunit M</fullName>
    </alternativeName>
</protein>
<dbReference type="GO" id="GO:0016020">
    <property type="term" value="C:membrane"/>
    <property type="evidence" value="ECO:0007669"/>
    <property type="project" value="UniProtKB-SubCell"/>
</dbReference>
<sequence>MNMPEFPLLSILIWLPMLGAAAVGLVRNLQAAKWSALSVAGLELAVALAAAGRFQAESGNELQWVEHHAWIERLNINYFLGADGISILLLPLSALLTLLTLLATWNSVQRLPRFHLSLLLALEGVTMGVFTAMDMILFFLFWELTLVPIFFLIGLWGIGPGRREAAMKYTLVMLFGGVALLFAIILLAFNHADTIQGHIPGDLSFSLPMLSATPLSGRTETAVFILLMLGFAVKAPLPPFHTWLPTVAMEGSTQMTALLTGLKLGVYGIIRFAMPLAPASAVEYNWALGIIGAVTLIYGALVAMQQSNLRRLLAYGSISHIGLVIVGLSSLNIQGIQGALFQLVNFSIEGSALMLIAGFIHHRLGSNEKVHMGGLATAVPRLTGFYLLFMLASLGIPGTSGFPAELLMIVSALTSHPSLAIAALAGTILGAAYMLSFTRQAFLGPATSAAVRQLQDLRPRELGVLCVLGMLVLSFGLWPDTVLENQRAAAEVWLNHLLEPPAMDGSGFDPEVPDPETRE</sequence>
<dbReference type="GO" id="GO:0048039">
    <property type="term" value="F:ubiquinone binding"/>
    <property type="evidence" value="ECO:0007669"/>
    <property type="project" value="TreeGrafter"/>
</dbReference>
<dbReference type="NCBIfam" id="TIGR01972">
    <property type="entry name" value="NDH_I_M"/>
    <property type="match status" value="1"/>
</dbReference>
<comment type="similarity">
    <text evidence="2">Belongs to the complex I subunit 4 family.</text>
</comment>
<proteinExistence type="inferred from homology"/>
<evidence type="ECO:0000256" key="9">
    <source>
        <dbReference type="RuleBase" id="RU000320"/>
    </source>
</evidence>
<feature type="transmembrane region" description="Helical" evidence="10">
    <location>
        <begin position="372"/>
        <end position="396"/>
    </location>
</feature>
<evidence type="ECO:0000256" key="10">
    <source>
        <dbReference type="SAM" id="Phobius"/>
    </source>
</evidence>
<feature type="transmembrane region" description="Helical" evidence="10">
    <location>
        <begin position="416"/>
        <end position="435"/>
    </location>
</feature>
<dbReference type="Pfam" id="PF00361">
    <property type="entry name" value="Proton_antipo_M"/>
    <property type="match status" value="1"/>
</dbReference>
<dbReference type="AlphaFoldDB" id="H8GPV2"/>
<accession>H8GPV2</accession>
<feature type="transmembrane region" description="Helical" evidence="10">
    <location>
        <begin position="339"/>
        <end position="360"/>
    </location>
</feature>
<dbReference type="GO" id="GO:0042773">
    <property type="term" value="P:ATP synthesis coupled electron transport"/>
    <property type="evidence" value="ECO:0007669"/>
    <property type="project" value="InterPro"/>
</dbReference>
<organism evidence="12 13">
    <name type="scientific">Methylomicrobium album BG8</name>
    <dbReference type="NCBI Taxonomy" id="686340"/>
    <lineage>
        <taxon>Bacteria</taxon>
        <taxon>Pseudomonadati</taxon>
        <taxon>Pseudomonadota</taxon>
        <taxon>Gammaproteobacteria</taxon>
        <taxon>Methylococcales</taxon>
        <taxon>Methylococcaceae</taxon>
        <taxon>Methylomicrobium</taxon>
    </lineage>
</organism>
<feature type="transmembrane region" description="Helical" evidence="10">
    <location>
        <begin position="6"/>
        <end position="25"/>
    </location>
</feature>
<evidence type="ECO:0000259" key="11">
    <source>
        <dbReference type="Pfam" id="PF00361"/>
    </source>
</evidence>
<keyword evidence="6 10" id="KW-0472">Membrane</keyword>
<feature type="transmembrane region" description="Helical" evidence="10">
    <location>
        <begin position="170"/>
        <end position="189"/>
    </location>
</feature>
<evidence type="ECO:0000313" key="13">
    <source>
        <dbReference type="Proteomes" id="UP000005090"/>
    </source>
</evidence>
<dbReference type="InterPro" id="IPR003918">
    <property type="entry name" value="NADH_UbQ_OxRdtase"/>
</dbReference>
<feature type="transmembrane region" description="Helical" evidence="10">
    <location>
        <begin position="37"/>
        <end position="56"/>
    </location>
</feature>
<gene>
    <name evidence="12" type="ORF">Metal_1966</name>
</gene>
<evidence type="ECO:0000256" key="2">
    <source>
        <dbReference type="ARBA" id="ARBA00009025"/>
    </source>
</evidence>
<dbReference type="GO" id="GO:0012505">
    <property type="term" value="C:endomembrane system"/>
    <property type="evidence" value="ECO:0007669"/>
    <property type="project" value="UniProtKB-SubCell"/>
</dbReference>
<evidence type="ECO:0000256" key="1">
    <source>
        <dbReference type="ARBA" id="ARBA00004127"/>
    </source>
</evidence>
<dbReference type="HOGENOM" id="CLU_007100_4_4_6"/>
<feature type="transmembrane region" description="Helical" evidence="10">
    <location>
        <begin position="462"/>
        <end position="478"/>
    </location>
</feature>
<dbReference type="InterPro" id="IPR001750">
    <property type="entry name" value="ND/Mrp_TM"/>
</dbReference>
<dbReference type="STRING" id="686340.Metal_1966"/>
<dbReference type="eggNOG" id="COG1008">
    <property type="taxonomic scope" value="Bacteria"/>
</dbReference>
<evidence type="ECO:0000313" key="12">
    <source>
        <dbReference type="EMBL" id="EIC29731.1"/>
    </source>
</evidence>
<keyword evidence="13" id="KW-1185">Reference proteome</keyword>
<evidence type="ECO:0000256" key="6">
    <source>
        <dbReference type="ARBA" id="ARBA00023136"/>
    </source>
</evidence>
<evidence type="ECO:0000256" key="8">
    <source>
        <dbReference type="ARBA" id="ARBA00032798"/>
    </source>
</evidence>
<dbReference type="EMBL" id="CM001475">
    <property type="protein sequence ID" value="EIC29731.1"/>
    <property type="molecule type" value="Genomic_DNA"/>
</dbReference>
<feature type="transmembrane region" description="Helical" evidence="10">
    <location>
        <begin position="286"/>
        <end position="305"/>
    </location>
</feature>
<dbReference type="PANTHER" id="PTHR43507">
    <property type="entry name" value="NADH-UBIQUINONE OXIDOREDUCTASE CHAIN 4"/>
    <property type="match status" value="1"/>
</dbReference>